<dbReference type="Proteomes" id="UP000189437">
    <property type="component" value="Unassembled WGS sequence"/>
</dbReference>
<dbReference type="PIRSF" id="PIRSF000077">
    <property type="entry name" value="Thioredoxin"/>
    <property type="match status" value="1"/>
</dbReference>
<organism evidence="11 12">
    <name type="scientific">Rodentibacter heidelbergensis</name>
    <dbReference type="NCBI Taxonomy" id="1908258"/>
    <lineage>
        <taxon>Bacteria</taxon>
        <taxon>Pseudomonadati</taxon>
        <taxon>Pseudomonadota</taxon>
        <taxon>Gammaproteobacteria</taxon>
        <taxon>Pasteurellales</taxon>
        <taxon>Pasteurellaceae</taxon>
        <taxon>Rodentibacter</taxon>
    </lineage>
</organism>
<accession>A0A1V3I8M0</accession>
<evidence type="ECO:0000256" key="8">
    <source>
        <dbReference type="PIRSR" id="PIRSR000077-1"/>
    </source>
</evidence>
<sequence length="107" mass="11592">MSQVLHTTDATFEADVLRSDIPVLVDFWAPWCGPCKMIAPVLDELAPEFAGKAKIVKINVDDNQLVAGQFGVRSIPTLLLVKNGEVVATQVGALPKGQLANFINQYL</sequence>
<dbReference type="PROSITE" id="PS51352">
    <property type="entry name" value="THIOREDOXIN_2"/>
    <property type="match status" value="1"/>
</dbReference>
<dbReference type="RefSeq" id="WP_077427292.1">
    <property type="nucleotide sequence ID" value="NZ_MLHH01000012.1"/>
</dbReference>
<comment type="similarity">
    <text evidence="1 7">Belongs to the thioredoxin family.</text>
</comment>
<feature type="site" description="Deprotonates C-terminal active site Cys" evidence="8">
    <location>
        <position position="26"/>
    </location>
</feature>
<dbReference type="InterPro" id="IPR013766">
    <property type="entry name" value="Thioredoxin_domain"/>
</dbReference>
<feature type="site" description="Contributes to redox potential value" evidence="8">
    <location>
        <position position="33"/>
    </location>
</feature>
<dbReference type="PRINTS" id="PR00421">
    <property type="entry name" value="THIOREDOXIN"/>
</dbReference>
<dbReference type="FunFam" id="3.40.30.10:FF:000001">
    <property type="entry name" value="Thioredoxin"/>
    <property type="match status" value="1"/>
</dbReference>
<dbReference type="STRING" id="1908258.BKK48_06290"/>
<keyword evidence="4 9" id="KW-1015">Disulfide bond</keyword>
<dbReference type="PANTHER" id="PTHR45663:SF11">
    <property type="entry name" value="GEO12009P1"/>
    <property type="match status" value="1"/>
</dbReference>
<keyword evidence="12" id="KW-1185">Reference proteome</keyword>
<feature type="site" description="Contributes to redox potential value" evidence="8">
    <location>
        <position position="34"/>
    </location>
</feature>
<dbReference type="EMBL" id="MLHH01000012">
    <property type="protein sequence ID" value="OOF36355.1"/>
    <property type="molecule type" value="Genomic_DNA"/>
</dbReference>
<evidence type="ECO:0000256" key="3">
    <source>
        <dbReference type="ARBA" id="ARBA00022982"/>
    </source>
</evidence>
<dbReference type="GO" id="GO:0005829">
    <property type="term" value="C:cytosol"/>
    <property type="evidence" value="ECO:0007669"/>
    <property type="project" value="TreeGrafter"/>
</dbReference>
<proteinExistence type="inferred from homology"/>
<dbReference type="AlphaFoldDB" id="A0A1V3I8M0"/>
<evidence type="ECO:0000313" key="12">
    <source>
        <dbReference type="Proteomes" id="UP000189437"/>
    </source>
</evidence>
<dbReference type="OrthoDB" id="9790390at2"/>
<evidence type="ECO:0000256" key="9">
    <source>
        <dbReference type="PIRSR" id="PIRSR000077-4"/>
    </source>
</evidence>
<keyword evidence="2" id="KW-0813">Transport</keyword>
<dbReference type="PROSITE" id="PS00194">
    <property type="entry name" value="THIOREDOXIN_1"/>
    <property type="match status" value="1"/>
</dbReference>
<evidence type="ECO:0000313" key="11">
    <source>
        <dbReference type="EMBL" id="OOF36355.1"/>
    </source>
</evidence>
<dbReference type="Pfam" id="PF00085">
    <property type="entry name" value="Thioredoxin"/>
    <property type="match status" value="1"/>
</dbReference>
<feature type="active site" description="Nucleophile" evidence="8">
    <location>
        <position position="32"/>
    </location>
</feature>
<evidence type="ECO:0000256" key="1">
    <source>
        <dbReference type="ARBA" id="ARBA00008987"/>
    </source>
</evidence>
<dbReference type="CDD" id="cd02947">
    <property type="entry name" value="TRX_family"/>
    <property type="match status" value="1"/>
</dbReference>
<dbReference type="PANTHER" id="PTHR45663">
    <property type="entry name" value="GEO12009P1"/>
    <property type="match status" value="1"/>
</dbReference>
<name>A0A1V3I8M0_9PAST</name>
<evidence type="ECO:0000256" key="2">
    <source>
        <dbReference type="ARBA" id="ARBA00022448"/>
    </source>
</evidence>
<evidence type="ECO:0000256" key="6">
    <source>
        <dbReference type="NCBIfam" id="TIGR01068"/>
    </source>
</evidence>
<reference evidence="11 12" key="1">
    <citation type="submission" date="2016-10" db="EMBL/GenBank/DDBJ databases">
        <title>Rodentibacter gen. nov. and new species.</title>
        <authorList>
            <person name="Christensen H."/>
        </authorList>
    </citation>
    <scope>NUCLEOTIDE SEQUENCE [LARGE SCALE GENOMIC DNA]</scope>
    <source>
        <strain evidence="11 12">Ac69</strain>
    </source>
</reference>
<dbReference type="GO" id="GO:0015035">
    <property type="term" value="F:protein-disulfide reductase activity"/>
    <property type="evidence" value="ECO:0007669"/>
    <property type="project" value="UniProtKB-UniRule"/>
</dbReference>
<dbReference type="GO" id="GO:0045454">
    <property type="term" value="P:cell redox homeostasis"/>
    <property type="evidence" value="ECO:0007669"/>
    <property type="project" value="TreeGrafter"/>
</dbReference>
<dbReference type="NCBIfam" id="NF006898">
    <property type="entry name" value="PRK09381.1"/>
    <property type="match status" value="1"/>
</dbReference>
<evidence type="ECO:0000259" key="10">
    <source>
        <dbReference type="PROSITE" id="PS51352"/>
    </source>
</evidence>
<gene>
    <name evidence="11" type="ORF">BKK48_06290</name>
</gene>
<comment type="caution">
    <text evidence="11">The sequence shown here is derived from an EMBL/GenBank/DDBJ whole genome shotgun (WGS) entry which is preliminary data.</text>
</comment>
<dbReference type="NCBIfam" id="TIGR01068">
    <property type="entry name" value="thioredoxin"/>
    <property type="match status" value="1"/>
</dbReference>
<dbReference type="SUPFAM" id="SSF52833">
    <property type="entry name" value="Thioredoxin-like"/>
    <property type="match status" value="1"/>
</dbReference>
<evidence type="ECO:0000256" key="4">
    <source>
        <dbReference type="ARBA" id="ARBA00023157"/>
    </source>
</evidence>
<dbReference type="InterPro" id="IPR005746">
    <property type="entry name" value="Thioredoxin"/>
</dbReference>
<dbReference type="InterPro" id="IPR017937">
    <property type="entry name" value="Thioredoxin_CS"/>
</dbReference>
<keyword evidence="3" id="KW-0249">Electron transport</keyword>
<evidence type="ECO:0000256" key="5">
    <source>
        <dbReference type="ARBA" id="ARBA00023284"/>
    </source>
</evidence>
<dbReference type="InterPro" id="IPR036249">
    <property type="entry name" value="Thioredoxin-like_sf"/>
</dbReference>
<protein>
    <recommendedName>
        <fullName evidence="6 7">Thioredoxin</fullName>
    </recommendedName>
</protein>
<feature type="disulfide bond" description="Redox-active" evidence="9">
    <location>
        <begin position="32"/>
        <end position="35"/>
    </location>
</feature>
<dbReference type="Gene3D" id="3.40.30.10">
    <property type="entry name" value="Glutaredoxin"/>
    <property type="match status" value="1"/>
</dbReference>
<feature type="domain" description="Thioredoxin" evidence="10">
    <location>
        <begin position="1"/>
        <end position="107"/>
    </location>
</feature>
<keyword evidence="5 9" id="KW-0676">Redox-active center</keyword>
<evidence type="ECO:0000256" key="7">
    <source>
        <dbReference type="PIRNR" id="PIRNR000077"/>
    </source>
</evidence>
<feature type="active site" description="Nucleophile" evidence="8">
    <location>
        <position position="35"/>
    </location>
</feature>